<keyword evidence="4" id="KW-1185">Reference proteome</keyword>
<dbReference type="SUPFAM" id="SSF54768">
    <property type="entry name" value="dsRNA-binding domain-like"/>
    <property type="match status" value="1"/>
</dbReference>
<dbReference type="Gene3D" id="3.30.160.20">
    <property type="match status" value="1"/>
</dbReference>
<dbReference type="OrthoDB" id="3767426at2759"/>
<dbReference type="Proteomes" id="UP000184383">
    <property type="component" value="Unassembled WGS sequence"/>
</dbReference>
<evidence type="ECO:0000256" key="1">
    <source>
        <dbReference type="SAM" id="MobiDB-lite"/>
    </source>
</evidence>
<sequence>MAIASGPNIDAEGHMFQRVIDEAINAFDYEEAVEALYRANSTVPRNFVPNQSPNELFPMVIGYLHRTTTRDNFVNVISHHILPKIPQQRSNTFTSSAESTNSSNDNSSPPPYSQTIPRRANRNLDNSEAEISRYSSLLWERAQLFNTVPEVEDVFLSNYPTRFRVIIKFRGAHGVGEASNKKQAKHIASKNVCRQLNFHIN</sequence>
<protein>
    <recommendedName>
        <fullName evidence="2">DRBM domain-containing protein</fullName>
    </recommendedName>
</protein>
<dbReference type="AlphaFoldDB" id="A0A1L9RSS1"/>
<evidence type="ECO:0000259" key="2">
    <source>
        <dbReference type="Pfam" id="PF00035"/>
    </source>
</evidence>
<feature type="domain" description="DRBM" evidence="2">
    <location>
        <begin position="161"/>
        <end position="196"/>
    </location>
</feature>
<feature type="compositionally biased region" description="Low complexity" evidence="1">
    <location>
        <begin position="90"/>
        <end position="107"/>
    </location>
</feature>
<feature type="region of interest" description="Disordered" evidence="1">
    <location>
        <begin position="87"/>
        <end position="124"/>
    </location>
</feature>
<dbReference type="Pfam" id="PF00035">
    <property type="entry name" value="dsrm"/>
    <property type="match status" value="1"/>
</dbReference>
<dbReference type="VEuPathDB" id="FungiDB:ASPWEDRAFT_39676"/>
<accession>A0A1L9RSS1</accession>
<gene>
    <name evidence="3" type="ORF">ASPWEDRAFT_39676</name>
</gene>
<evidence type="ECO:0000313" key="3">
    <source>
        <dbReference type="EMBL" id="OJJ37969.1"/>
    </source>
</evidence>
<dbReference type="RefSeq" id="XP_040691645.1">
    <property type="nucleotide sequence ID" value="XM_040835155.1"/>
</dbReference>
<dbReference type="InterPro" id="IPR014720">
    <property type="entry name" value="dsRBD_dom"/>
</dbReference>
<reference evidence="4" key="1">
    <citation type="journal article" date="2017" name="Genome Biol.">
        <title>Comparative genomics reveals high biological diversity and specific adaptations in the industrially and medically important fungal genus Aspergillus.</title>
        <authorList>
            <person name="de Vries R.P."/>
            <person name="Riley R."/>
            <person name="Wiebenga A."/>
            <person name="Aguilar-Osorio G."/>
            <person name="Amillis S."/>
            <person name="Uchima C.A."/>
            <person name="Anderluh G."/>
            <person name="Asadollahi M."/>
            <person name="Askin M."/>
            <person name="Barry K."/>
            <person name="Battaglia E."/>
            <person name="Bayram O."/>
            <person name="Benocci T."/>
            <person name="Braus-Stromeyer S.A."/>
            <person name="Caldana C."/>
            <person name="Canovas D."/>
            <person name="Cerqueira G.C."/>
            <person name="Chen F."/>
            <person name="Chen W."/>
            <person name="Choi C."/>
            <person name="Clum A."/>
            <person name="Dos Santos R.A."/>
            <person name="Damasio A.R."/>
            <person name="Diallinas G."/>
            <person name="Emri T."/>
            <person name="Fekete E."/>
            <person name="Flipphi M."/>
            <person name="Freyberg S."/>
            <person name="Gallo A."/>
            <person name="Gournas C."/>
            <person name="Habgood R."/>
            <person name="Hainaut M."/>
            <person name="Harispe M.L."/>
            <person name="Henrissat B."/>
            <person name="Hilden K.S."/>
            <person name="Hope R."/>
            <person name="Hossain A."/>
            <person name="Karabika E."/>
            <person name="Karaffa L."/>
            <person name="Karanyi Z."/>
            <person name="Krasevec N."/>
            <person name="Kuo A."/>
            <person name="Kusch H."/>
            <person name="LaButti K."/>
            <person name="Lagendijk E.L."/>
            <person name="Lapidus A."/>
            <person name="Levasseur A."/>
            <person name="Lindquist E."/>
            <person name="Lipzen A."/>
            <person name="Logrieco A.F."/>
            <person name="MacCabe A."/>
            <person name="Maekelae M.R."/>
            <person name="Malavazi I."/>
            <person name="Melin P."/>
            <person name="Meyer V."/>
            <person name="Mielnichuk N."/>
            <person name="Miskei M."/>
            <person name="Molnar A.P."/>
            <person name="Mule G."/>
            <person name="Ngan C.Y."/>
            <person name="Orejas M."/>
            <person name="Orosz E."/>
            <person name="Ouedraogo J.P."/>
            <person name="Overkamp K.M."/>
            <person name="Park H.-S."/>
            <person name="Perrone G."/>
            <person name="Piumi F."/>
            <person name="Punt P.J."/>
            <person name="Ram A.F."/>
            <person name="Ramon A."/>
            <person name="Rauscher S."/>
            <person name="Record E."/>
            <person name="Riano-Pachon D.M."/>
            <person name="Robert V."/>
            <person name="Roehrig J."/>
            <person name="Ruller R."/>
            <person name="Salamov A."/>
            <person name="Salih N.S."/>
            <person name="Samson R.A."/>
            <person name="Sandor E."/>
            <person name="Sanguinetti M."/>
            <person name="Schuetze T."/>
            <person name="Sepcic K."/>
            <person name="Shelest E."/>
            <person name="Sherlock G."/>
            <person name="Sophianopoulou V."/>
            <person name="Squina F.M."/>
            <person name="Sun H."/>
            <person name="Susca A."/>
            <person name="Todd R.B."/>
            <person name="Tsang A."/>
            <person name="Unkles S.E."/>
            <person name="van de Wiele N."/>
            <person name="van Rossen-Uffink D."/>
            <person name="Oliveira J.V."/>
            <person name="Vesth T.C."/>
            <person name="Visser J."/>
            <person name="Yu J.-H."/>
            <person name="Zhou M."/>
            <person name="Andersen M.R."/>
            <person name="Archer D.B."/>
            <person name="Baker S.E."/>
            <person name="Benoit I."/>
            <person name="Brakhage A.A."/>
            <person name="Braus G.H."/>
            <person name="Fischer R."/>
            <person name="Frisvad J.C."/>
            <person name="Goldman G.H."/>
            <person name="Houbraken J."/>
            <person name="Oakley B."/>
            <person name="Pocsi I."/>
            <person name="Scazzocchio C."/>
            <person name="Seiboth B."/>
            <person name="vanKuyk P.A."/>
            <person name="Wortman J."/>
            <person name="Dyer P.S."/>
            <person name="Grigoriev I.V."/>
        </authorList>
    </citation>
    <scope>NUCLEOTIDE SEQUENCE [LARGE SCALE GENOMIC DNA]</scope>
    <source>
        <strain evidence="4">DTO 134E9</strain>
    </source>
</reference>
<proteinExistence type="predicted"/>
<organism evidence="3 4">
    <name type="scientific">Aspergillus wentii DTO 134E9</name>
    <dbReference type="NCBI Taxonomy" id="1073089"/>
    <lineage>
        <taxon>Eukaryota</taxon>
        <taxon>Fungi</taxon>
        <taxon>Dikarya</taxon>
        <taxon>Ascomycota</taxon>
        <taxon>Pezizomycotina</taxon>
        <taxon>Eurotiomycetes</taxon>
        <taxon>Eurotiomycetidae</taxon>
        <taxon>Eurotiales</taxon>
        <taxon>Aspergillaceae</taxon>
        <taxon>Aspergillus</taxon>
        <taxon>Aspergillus subgen. Cremei</taxon>
    </lineage>
</organism>
<dbReference type="GeneID" id="63751003"/>
<evidence type="ECO:0000313" key="4">
    <source>
        <dbReference type="Proteomes" id="UP000184383"/>
    </source>
</evidence>
<dbReference type="EMBL" id="KV878211">
    <property type="protein sequence ID" value="OJJ37969.1"/>
    <property type="molecule type" value="Genomic_DNA"/>
</dbReference>
<dbReference type="CDD" id="cd00048">
    <property type="entry name" value="DSRM_SF"/>
    <property type="match status" value="1"/>
</dbReference>
<name>A0A1L9RSS1_ASPWE</name>